<organism evidence="3 4">
    <name type="scientific">Cyphellophora europaea (strain CBS 101466)</name>
    <name type="common">Phialophora europaea</name>
    <dbReference type="NCBI Taxonomy" id="1220924"/>
    <lineage>
        <taxon>Eukaryota</taxon>
        <taxon>Fungi</taxon>
        <taxon>Dikarya</taxon>
        <taxon>Ascomycota</taxon>
        <taxon>Pezizomycotina</taxon>
        <taxon>Eurotiomycetes</taxon>
        <taxon>Chaetothyriomycetidae</taxon>
        <taxon>Chaetothyriales</taxon>
        <taxon>Cyphellophoraceae</taxon>
        <taxon>Cyphellophora</taxon>
    </lineage>
</organism>
<dbReference type="GO" id="GO:0030687">
    <property type="term" value="C:preribosome, large subunit precursor"/>
    <property type="evidence" value="ECO:0007669"/>
    <property type="project" value="TreeGrafter"/>
</dbReference>
<dbReference type="Pfam" id="PF12756">
    <property type="entry name" value="zf-C2H2_2"/>
    <property type="match status" value="1"/>
</dbReference>
<evidence type="ECO:0000313" key="3">
    <source>
        <dbReference type="EMBL" id="ETN42616.1"/>
    </source>
</evidence>
<dbReference type="HOGENOM" id="CLU_018787_2_0_1"/>
<dbReference type="GeneID" id="19969112"/>
<dbReference type="Proteomes" id="UP000030752">
    <property type="component" value="Unassembled WGS sequence"/>
</dbReference>
<sequence length="251" mass="28410">MESDLHQNLAHMSKSHGLYVDLTNLLVDVGTLLSYFHTVIAGCHECLYCGTQRSTLQAVQQHMMAKGHCKYDTADEVVRDFYDSPPSTAMEELRTRFSDDPQLIPHARSRKARPPKHSARQDTNTTAALVSQVDQRPRPSSQHDTELRSDANEQPSRSLSELSTRALKQEHTLNHQLTQLRASDRRSLAHLPASQKRAILATHHQQMEKARRTEQAQRGNLESAGNHFSRLGTIRLIRKPPHTGNVHSLNR</sequence>
<dbReference type="AlphaFoldDB" id="W2S1L3"/>
<feature type="domain" description="ZN622/Rei1/Reh1 zinc finger C2H2-type" evidence="2">
    <location>
        <begin position="3"/>
        <end position="84"/>
    </location>
</feature>
<feature type="region of interest" description="Disordered" evidence="1">
    <location>
        <begin position="207"/>
        <end position="227"/>
    </location>
</feature>
<name>W2S1L3_CYPE1</name>
<dbReference type="EMBL" id="KB822718">
    <property type="protein sequence ID" value="ETN42616.1"/>
    <property type="molecule type" value="Genomic_DNA"/>
</dbReference>
<dbReference type="PANTHER" id="PTHR13182">
    <property type="entry name" value="ZINC FINGER PROTEIN 622"/>
    <property type="match status" value="1"/>
</dbReference>
<dbReference type="InParanoid" id="W2S1L3"/>
<feature type="compositionally biased region" description="Polar residues" evidence="1">
    <location>
        <begin position="152"/>
        <end position="162"/>
    </location>
</feature>
<feature type="compositionally biased region" description="Basic residues" evidence="1">
    <location>
        <begin position="107"/>
        <end position="118"/>
    </location>
</feature>
<dbReference type="InterPro" id="IPR040025">
    <property type="entry name" value="Znf622/Rei1/Reh1"/>
</dbReference>
<dbReference type="STRING" id="1220924.W2S1L3"/>
<protein>
    <recommendedName>
        <fullName evidence="2">ZN622/Rei1/Reh1 zinc finger C2H2-type domain-containing protein</fullName>
    </recommendedName>
</protein>
<feature type="region of interest" description="Disordered" evidence="1">
    <location>
        <begin position="232"/>
        <end position="251"/>
    </location>
</feature>
<reference evidence="3 4" key="1">
    <citation type="submission" date="2013-03" db="EMBL/GenBank/DDBJ databases">
        <title>The Genome Sequence of Phialophora europaea CBS 101466.</title>
        <authorList>
            <consortium name="The Broad Institute Genomics Platform"/>
            <person name="Cuomo C."/>
            <person name="de Hoog S."/>
            <person name="Gorbushina A."/>
            <person name="Walker B."/>
            <person name="Young S.K."/>
            <person name="Zeng Q."/>
            <person name="Gargeya S."/>
            <person name="Fitzgerald M."/>
            <person name="Haas B."/>
            <person name="Abouelleil A."/>
            <person name="Allen A.W."/>
            <person name="Alvarado L."/>
            <person name="Arachchi H.M."/>
            <person name="Berlin A.M."/>
            <person name="Chapman S.B."/>
            <person name="Gainer-Dewar J."/>
            <person name="Goldberg J."/>
            <person name="Griggs A."/>
            <person name="Gujja S."/>
            <person name="Hansen M."/>
            <person name="Howarth C."/>
            <person name="Imamovic A."/>
            <person name="Ireland A."/>
            <person name="Larimer J."/>
            <person name="McCowan C."/>
            <person name="Murphy C."/>
            <person name="Pearson M."/>
            <person name="Poon T.W."/>
            <person name="Priest M."/>
            <person name="Roberts A."/>
            <person name="Saif S."/>
            <person name="Shea T."/>
            <person name="Sisk P."/>
            <person name="Sykes S."/>
            <person name="Wortman J."/>
            <person name="Nusbaum C."/>
            <person name="Birren B."/>
        </authorList>
    </citation>
    <scope>NUCLEOTIDE SEQUENCE [LARGE SCALE GENOMIC DNA]</scope>
    <source>
        <strain evidence="3 4">CBS 101466</strain>
    </source>
</reference>
<feature type="compositionally biased region" description="Basic and acidic residues" evidence="1">
    <location>
        <begin position="135"/>
        <end position="151"/>
    </location>
</feature>
<gene>
    <name evidence="3" type="ORF">HMPREF1541_01773</name>
</gene>
<feature type="region of interest" description="Disordered" evidence="1">
    <location>
        <begin position="93"/>
        <end position="162"/>
    </location>
</feature>
<dbReference type="PANTHER" id="PTHR13182:SF8">
    <property type="entry name" value="CYTOPLASMIC 60S SUBUNIT BIOGENESIS FACTOR ZNF622"/>
    <property type="match status" value="1"/>
</dbReference>
<dbReference type="GO" id="GO:0042273">
    <property type="term" value="P:ribosomal large subunit biogenesis"/>
    <property type="evidence" value="ECO:0007669"/>
    <property type="project" value="TreeGrafter"/>
</dbReference>
<proteinExistence type="predicted"/>
<evidence type="ECO:0000313" key="4">
    <source>
        <dbReference type="Proteomes" id="UP000030752"/>
    </source>
</evidence>
<dbReference type="VEuPathDB" id="FungiDB:HMPREF1541_01773"/>
<keyword evidence="4" id="KW-1185">Reference proteome</keyword>
<evidence type="ECO:0000256" key="1">
    <source>
        <dbReference type="SAM" id="MobiDB-lite"/>
    </source>
</evidence>
<evidence type="ECO:0000259" key="2">
    <source>
        <dbReference type="Pfam" id="PF12756"/>
    </source>
</evidence>
<accession>W2S1L3</accession>
<dbReference type="RefSeq" id="XP_008714352.1">
    <property type="nucleotide sequence ID" value="XM_008716130.1"/>
</dbReference>
<dbReference type="OrthoDB" id="19329at2759"/>
<dbReference type="eggNOG" id="KOG2785">
    <property type="taxonomic scope" value="Eukaryota"/>
</dbReference>
<feature type="compositionally biased region" description="Polar residues" evidence="1">
    <location>
        <begin position="121"/>
        <end position="134"/>
    </location>
</feature>
<dbReference type="InterPro" id="IPR041661">
    <property type="entry name" value="ZN622/Rei1/Reh1_Znf-C2H2"/>
</dbReference>